<dbReference type="Gene3D" id="3.30.565.40">
    <property type="entry name" value="Fervidobacterium nodosum Rt17-B1 like"/>
    <property type="match status" value="1"/>
</dbReference>
<dbReference type="RefSeq" id="WP_318064949.1">
    <property type="nucleotide sequence ID" value="NZ_JAWONS010000221.1"/>
</dbReference>
<proteinExistence type="predicted"/>
<comment type="caution">
    <text evidence="1">The sequence shown here is derived from an EMBL/GenBank/DDBJ whole genome shotgun (WGS) entry which is preliminary data.</text>
</comment>
<sequence>MKHHILLITSLLSALTLSGCSHRNYVTPDLSGIQTTVSSSAENLTTTAIEVQNESESTSLSTDAKSVIDTAVYIFKNDKVTIEYPVLTQSADESKLEAVNALLKNNALEIIKAYSIDPTKDSLNVSADIISADRNRISIVYTGMLSADGAAHPTNVYYTSVVDLKTLQNIRLSDYVDPKLLAQYVLSDQCKFYQTSGELTNALMEARTSMDEKTYTSIFQKADFSSGQPQTESSVFPESFSYEDKGTIIVSIPVPHALGDFALIEYTPETK</sequence>
<dbReference type="Proteomes" id="UP001276854">
    <property type="component" value="Unassembled WGS sequence"/>
</dbReference>
<evidence type="ECO:0000313" key="2">
    <source>
        <dbReference type="Proteomes" id="UP001276854"/>
    </source>
</evidence>
<protein>
    <submittedName>
        <fullName evidence="1">DUF4163 domain-containing protein</fullName>
    </submittedName>
</protein>
<reference evidence="1 2" key="1">
    <citation type="submission" date="2023-10" db="EMBL/GenBank/DDBJ databases">
        <title>A novel Glycoside Hydrolase 43-Like Enzyme from Clostrdium boliviensis is an Endo-xylanase, and a Candidate for Xylooligosaccharides Production from Different Xylan Substrates.</title>
        <authorList>
            <person name="Alvarez M.T."/>
            <person name="Rocabado-Villegas L.R."/>
            <person name="Salas-Veizaga D.M."/>
            <person name="Linares-Pasten J.A."/>
            <person name="Gudmundsdottir E.E."/>
            <person name="Hreggvidsson G.O."/>
            <person name="Adlercreutz P."/>
            <person name="Nordberg Karlsson E."/>
        </authorList>
    </citation>
    <scope>NUCLEOTIDE SEQUENCE [LARGE SCALE GENOMIC DNA]</scope>
    <source>
        <strain evidence="1 2">E-1</strain>
    </source>
</reference>
<organism evidence="1 2">
    <name type="scientific">Clostridium boliviensis</name>
    <dbReference type="NCBI Taxonomy" id="318465"/>
    <lineage>
        <taxon>Bacteria</taxon>
        <taxon>Bacillati</taxon>
        <taxon>Bacillota</taxon>
        <taxon>Clostridia</taxon>
        <taxon>Eubacteriales</taxon>
        <taxon>Clostridiaceae</taxon>
        <taxon>Clostridium</taxon>
    </lineage>
</organism>
<gene>
    <name evidence="1" type="ORF">RZO55_14250</name>
</gene>
<dbReference type="EMBL" id="JAWONS010000221">
    <property type="protein sequence ID" value="MDW2798741.1"/>
    <property type="molecule type" value="Genomic_DNA"/>
</dbReference>
<keyword evidence="2" id="KW-1185">Reference proteome</keyword>
<dbReference type="PROSITE" id="PS51257">
    <property type="entry name" value="PROKAR_LIPOPROTEIN"/>
    <property type="match status" value="1"/>
</dbReference>
<name>A0ABU4GMB4_9CLOT</name>
<accession>A0ABU4GMB4</accession>
<evidence type="ECO:0000313" key="1">
    <source>
        <dbReference type="EMBL" id="MDW2798741.1"/>
    </source>
</evidence>